<feature type="compositionally biased region" description="Low complexity" evidence="1">
    <location>
        <begin position="60"/>
        <end position="81"/>
    </location>
</feature>
<name>A0AAD7MYC4_9AGAR</name>
<organism evidence="3 4">
    <name type="scientific">Mycena maculata</name>
    <dbReference type="NCBI Taxonomy" id="230809"/>
    <lineage>
        <taxon>Eukaryota</taxon>
        <taxon>Fungi</taxon>
        <taxon>Dikarya</taxon>
        <taxon>Basidiomycota</taxon>
        <taxon>Agaricomycotina</taxon>
        <taxon>Agaricomycetes</taxon>
        <taxon>Agaricomycetidae</taxon>
        <taxon>Agaricales</taxon>
        <taxon>Marasmiineae</taxon>
        <taxon>Mycenaceae</taxon>
        <taxon>Mycena</taxon>
    </lineage>
</organism>
<keyword evidence="2" id="KW-0812">Transmembrane</keyword>
<dbReference type="EMBL" id="JARJLG010000143">
    <property type="protein sequence ID" value="KAJ7737422.1"/>
    <property type="molecule type" value="Genomic_DNA"/>
</dbReference>
<keyword evidence="2" id="KW-0472">Membrane</keyword>
<feature type="region of interest" description="Disordered" evidence="1">
    <location>
        <begin position="25"/>
        <end position="90"/>
    </location>
</feature>
<dbReference type="AlphaFoldDB" id="A0AAD7MYC4"/>
<keyword evidence="4" id="KW-1185">Reference proteome</keyword>
<reference evidence="3" key="1">
    <citation type="submission" date="2023-03" db="EMBL/GenBank/DDBJ databases">
        <title>Massive genome expansion in bonnet fungi (Mycena s.s.) driven by repeated elements and novel gene families across ecological guilds.</title>
        <authorList>
            <consortium name="Lawrence Berkeley National Laboratory"/>
            <person name="Harder C.B."/>
            <person name="Miyauchi S."/>
            <person name="Viragh M."/>
            <person name="Kuo A."/>
            <person name="Thoen E."/>
            <person name="Andreopoulos B."/>
            <person name="Lu D."/>
            <person name="Skrede I."/>
            <person name="Drula E."/>
            <person name="Henrissat B."/>
            <person name="Morin E."/>
            <person name="Kohler A."/>
            <person name="Barry K."/>
            <person name="LaButti K."/>
            <person name="Morin E."/>
            <person name="Salamov A."/>
            <person name="Lipzen A."/>
            <person name="Mereny Z."/>
            <person name="Hegedus B."/>
            <person name="Baldrian P."/>
            <person name="Stursova M."/>
            <person name="Weitz H."/>
            <person name="Taylor A."/>
            <person name="Grigoriev I.V."/>
            <person name="Nagy L.G."/>
            <person name="Martin F."/>
            <person name="Kauserud H."/>
        </authorList>
    </citation>
    <scope>NUCLEOTIDE SEQUENCE</scope>
    <source>
        <strain evidence="3">CBHHK188m</strain>
    </source>
</reference>
<accession>A0AAD7MYC4</accession>
<comment type="caution">
    <text evidence="3">The sequence shown here is derived from an EMBL/GenBank/DDBJ whole genome shotgun (WGS) entry which is preliminary data.</text>
</comment>
<proteinExistence type="predicted"/>
<evidence type="ECO:0000313" key="3">
    <source>
        <dbReference type="EMBL" id="KAJ7737422.1"/>
    </source>
</evidence>
<feature type="compositionally biased region" description="Polar residues" evidence="1">
    <location>
        <begin position="46"/>
        <end position="57"/>
    </location>
</feature>
<evidence type="ECO:0000256" key="1">
    <source>
        <dbReference type="SAM" id="MobiDB-lite"/>
    </source>
</evidence>
<protein>
    <submittedName>
        <fullName evidence="3">Uncharacterized protein</fullName>
    </submittedName>
</protein>
<gene>
    <name evidence="3" type="ORF">DFH07DRAFT_842145</name>
</gene>
<dbReference type="Proteomes" id="UP001215280">
    <property type="component" value="Unassembled WGS sequence"/>
</dbReference>
<evidence type="ECO:0000256" key="2">
    <source>
        <dbReference type="SAM" id="Phobius"/>
    </source>
</evidence>
<sequence>MSSTPTTRTKKTTFTVPFKRLASFSRNARKSKSSPTVAESIPVSLPKSSTKSGSFETHPSIDSTASCSSWASSESTTYSPSLTPPERKRKVRHYPSACVDIIVRGVSTILFIPIPFLEKHDECISNDSSAVSEQRRSGALRLRRVVSRDPRPLLETEGDEAIKPGRTRKRNSLVLPEVPIPDAPHEPNLPVGLAAPAESRTRESPPPIECRTVRFIIPPPKFAPPPGRDDEEPAWSDFMVRYSFISLPAFLVLSFAVISINEEGKTRH</sequence>
<evidence type="ECO:0000313" key="4">
    <source>
        <dbReference type="Proteomes" id="UP001215280"/>
    </source>
</evidence>
<feature type="transmembrane region" description="Helical" evidence="2">
    <location>
        <begin position="239"/>
        <end position="260"/>
    </location>
</feature>
<keyword evidence="2" id="KW-1133">Transmembrane helix</keyword>